<comment type="caution">
    <text evidence="2">The sequence shown here is derived from an EMBL/GenBank/DDBJ whole genome shotgun (WGS) entry which is preliminary data.</text>
</comment>
<evidence type="ECO:0000259" key="1">
    <source>
        <dbReference type="Pfam" id="PF05899"/>
    </source>
</evidence>
<keyword evidence="3" id="KW-1185">Reference proteome</keyword>
<gene>
    <name evidence="2" type="ORF">DNJ96_16795</name>
</gene>
<feature type="domain" description="(S)-ureidoglycine aminohydrolase cupin" evidence="1">
    <location>
        <begin position="33"/>
        <end position="100"/>
    </location>
</feature>
<dbReference type="SUPFAM" id="SSF51182">
    <property type="entry name" value="RmlC-like cupins"/>
    <property type="match status" value="1"/>
</dbReference>
<dbReference type="Proteomes" id="UP000292639">
    <property type="component" value="Unassembled WGS sequence"/>
</dbReference>
<dbReference type="InterPro" id="IPR008579">
    <property type="entry name" value="UGlyAH_Cupin_dom"/>
</dbReference>
<evidence type="ECO:0000313" key="2">
    <source>
        <dbReference type="EMBL" id="TBU90336.1"/>
    </source>
</evidence>
<protein>
    <submittedName>
        <fullName evidence="2">Cupin</fullName>
    </submittedName>
</protein>
<dbReference type="EMBL" id="QJUP01000030">
    <property type="protein sequence ID" value="TBU90336.1"/>
    <property type="molecule type" value="Genomic_DNA"/>
</dbReference>
<dbReference type="OrthoDB" id="9799053at2"/>
<sequence length="106" mass="11656">MAIPASIRFAEQPVTGPEQSHTFYQDAALGIDSGFWAAEPGIIELDFGTGQCELCTLLQGRVRLTTEDGHEAIYAAGDTFIMPAGFRGRWETLETVRKYYLIIQGA</sequence>
<dbReference type="Pfam" id="PF05899">
    <property type="entry name" value="Cupin_3"/>
    <property type="match status" value="1"/>
</dbReference>
<dbReference type="InterPro" id="IPR014710">
    <property type="entry name" value="RmlC-like_jellyroll"/>
</dbReference>
<dbReference type="RefSeq" id="WP_131185791.1">
    <property type="nucleotide sequence ID" value="NZ_QJUO01000036.1"/>
</dbReference>
<name>A0A4Q9QYW8_9GAMM</name>
<dbReference type="PANTHER" id="PTHR40943:SF2">
    <property type="entry name" value="(S)-UREIDOGLYCINE AMINOHYDROLASE CUPIN DOMAIN-CONTAINING PROTEIN"/>
    <property type="match status" value="1"/>
</dbReference>
<dbReference type="PANTHER" id="PTHR40943">
    <property type="entry name" value="CYTOPLASMIC PROTEIN-RELATED"/>
    <property type="match status" value="1"/>
</dbReference>
<evidence type="ECO:0000313" key="3">
    <source>
        <dbReference type="Proteomes" id="UP000292639"/>
    </source>
</evidence>
<reference evidence="2 3" key="1">
    <citation type="submission" date="2018-06" db="EMBL/GenBank/DDBJ databases">
        <title>Three novel Pseudomonas species isolated from symptomatic oak.</title>
        <authorList>
            <person name="Bueno-Gonzalez V."/>
            <person name="Brady C."/>
        </authorList>
    </citation>
    <scope>NUCLEOTIDE SEQUENCE [LARGE SCALE GENOMIC DNA]</scope>
    <source>
        <strain evidence="2 3">P17C</strain>
    </source>
</reference>
<proteinExistence type="predicted"/>
<dbReference type="CDD" id="cd02227">
    <property type="entry name" value="cupin_TM1112-like"/>
    <property type="match status" value="1"/>
</dbReference>
<dbReference type="Gene3D" id="2.60.120.10">
    <property type="entry name" value="Jelly Rolls"/>
    <property type="match status" value="1"/>
</dbReference>
<organism evidence="2 3">
    <name type="scientific">Stutzerimonas kirkiae</name>
    <dbReference type="NCBI Taxonomy" id="2211392"/>
    <lineage>
        <taxon>Bacteria</taxon>
        <taxon>Pseudomonadati</taxon>
        <taxon>Pseudomonadota</taxon>
        <taxon>Gammaproteobacteria</taxon>
        <taxon>Pseudomonadales</taxon>
        <taxon>Pseudomonadaceae</taxon>
        <taxon>Stutzerimonas</taxon>
    </lineage>
</organism>
<dbReference type="InterPro" id="IPR011051">
    <property type="entry name" value="RmlC_Cupin_sf"/>
</dbReference>
<accession>A0A4Q9QYW8</accession>
<dbReference type="AlphaFoldDB" id="A0A4Q9QYW8"/>